<feature type="domain" description="Immunoglobulin" evidence="3">
    <location>
        <begin position="38"/>
        <end position="140"/>
    </location>
</feature>
<protein>
    <recommendedName>
        <fullName evidence="3">Immunoglobulin domain-containing protein</fullName>
    </recommendedName>
</protein>
<dbReference type="InterPro" id="IPR013106">
    <property type="entry name" value="Ig_V-set"/>
</dbReference>
<keyword evidence="2" id="KW-0732">Signal</keyword>
<dbReference type="PANTHER" id="PTHR46013:SF4">
    <property type="entry name" value="B-CELL RECEPTOR CD22-RELATED"/>
    <property type="match status" value="1"/>
</dbReference>
<keyword evidence="1" id="KW-1133">Transmembrane helix</keyword>
<dbReference type="InterPro" id="IPR003599">
    <property type="entry name" value="Ig_sub"/>
</dbReference>
<keyword evidence="5" id="KW-1185">Reference proteome</keyword>
<evidence type="ECO:0000256" key="2">
    <source>
        <dbReference type="SAM" id="SignalP"/>
    </source>
</evidence>
<evidence type="ECO:0000259" key="3">
    <source>
        <dbReference type="SMART" id="SM00409"/>
    </source>
</evidence>
<dbReference type="InterPro" id="IPR036179">
    <property type="entry name" value="Ig-like_dom_sf"/>
</dbReference>
<dbReference type="Proteomes" id="UP000327468">
    <property type="component" value="Chromosome 26"/>
</dbReference>
<dbReference type="InterPro" id="IPR013783">
    <property type="entry name" value="Ig-like_fold"/>
</dbReference>
<dbReference type="AlphaFoldDB" id="A0A5N5K1N8"/>
<sequence>MKVVLMMSLRLTPPLSLLFLLMISVAVAQQQWSVSYTQNSICAVRGSTVTMGCSYKYNSTNSTVQRAFWSKKLVTDIEPLDLSSDQKYRLRVQYLREKPHDCSLRLKDVIQEDKGKYYFMFATSAGEQFQDQHGVELSVTDHVRISPVAVGVVFCGVAALLAGLFFMRWKRQKTFNHVNAVEDTYTPPDPISRSYNDMNNTLANVHSSPTEDTYTALDVQATSSSGVYDTLANIYCSPTDDTYTALDLQTRSSNDTYSALDSQSISPDYYNLPTARKQQ</sequence>
<organism evidence="4 5">
    <name type="scientific">Pangasianodon hypophthalmus</name>
    <name type="common">Striped catfish</name>
    <name type="synonym">Helicophagus hypophthalmus</name>
    <dbReference type="NCBI Taxonomy" id="310915"/>
    <lineage>
        <taxon>Eukaryota</taxon>
        <taxon>Metazoa</taxon>
        <taxon>Chordata</taxon>
        <taxon>Craniata</taxon>
        <taxon>Vertebrata</taxon>
        <taxon>Euteleostomi</taxon>
        <taxon>Actinopterygii</taxon>
        <taxon>Neopterygii</taxon>
        <taxon>Teleostei</taxon>
        <taxon>Ostariophysi</taxon>
        <taxon>Siluriformes</taxon>
        <taxon>Pangasiidae</taxon>
        <taxon>Pangasianodon</taxon>
    </lineage>
</organism>
<dbReference type="PANTHER" id="PTHR46013">
    <property type="entry name" value="VASCULAR CELL ADHESION MOLECULE 1"/>
    <property type="match status" value="1"/>
</dbReference>
<dbReference type="SMART" id="SM00409">
    <property type="entry name" value="IG"/>
    <property type="match status" value="1"/>
</dbReference>
<gene>
    <name evidence="4" type="ORF">PHYPO_G00155560</name>
</gene>
<dbReference type="Pfam" id="PF07686">
    <property type="entry name" value="V-set"/>
    <property type="match status" value="1"/>
</dbReference>
<dbReference type="EMBL" id="VFJC01000027">
    <property type="protein sequence ID" value="KAB5523703.1"/>
    <property type="molecule type" value="Genomic_DNA"/>
</dbReference>
<evidence type="ECO:0000256" key="1">
    <source>
        <dbReference type="SAM" id="Phobius"/>
    </source>
</evidence>
<reference evidence="4 5" key="1">
    <citation type="submission" date="2019-06" db="EMBL/GenBank/DDBJ databases">
        <title>A chromosome-scale genome assembly of the striped catfish, Pangasianodon hypophthalmus.</title>
        <authorList>
            <person name="Wen M."/>
            <person name="Zahm M."/>
            <person name="Roques C."/>
            <person name="Cabau C."/>
            <person name="Klopp C."/>
            <person name="Donnadieu C."/>
            <person name="Jouanno E."/>
            <person name="Avarre J.-C."/>
            <person name="Campet M."/>
            <person name="Ha T.T.T."/>
            <person name="Dugue R."/>
            <person name="Lampietro C."/>
            <person name="Louis A."/>
            <person name="Herpin A."/>
            <person name="Echchiki A."/>
            <person name="Berthelot C."/>
            <person name="Parey E."/>
            <person name="Roest-Crollius H."/>
            <person name="Braasch I."/>
            <person name="Postlethwait J."/>
            <person name="Bobe J."/>
            <person name="Montfort J."/>
            <person name="Bouchez O."/>
            <person name="Begum T."/>
            <person name="Schartl M."/>
            <person name="Guiguen Y."/>
        </authorList>
    </citation>
    <scope>NUCLEOTIDE SEQUENCE [LARGE SCALE GENOMIC DNA]</scope>
    <source>
        <strain evidence="4 5">Indonesia</strain>
        <tissue evidence="4">Blood</tissue>
    </source>
</reference>
<keyword evidence="1" id="KW-0812">Transmembrane</keyword>
<comment type="caution">
    <text evidence="4">The sequence shown here is derived from an EMBL/GenBank/DDBJ whole genome shotgun (WGS) entry which is preliminary data.</text>
</comment>
<proteinExistence type="predicted"/>
<dbReference type="SUPFAM" id="SSF48726">
    <property type="entry name" value="Immunoglobulin"/>
    <property type="match status" value="1"/>
</dbReference>
<feature type="chain" id="PRO_5024347521" description="Immunoglobulin domain-containing protein" evidence="2">
    <location>
        <begin position="29"/>
        <end position="279"/>
    </location>
</feature>
<keyword evidence="1" id="KW-0472">Membrane</keyword>
<name>A0A5N5K1N8_PANHP</name>
<evidence type="ECO:0000313" key="5">
    <source>
        <dbReference type="Proteomes" id="UP000327468"/>
    </source>
</evidence>
<accession>A0A5N5K1N8</accession>
<dbReference type="Gene3D" id="2.60.40.10">
    <property type="entry name" value="Immunoglobulins"/>
    <property type="match status" value="1"/>
</dbReference>
<evidence type="ECO:0000313" key="4">
    <source>
        <dbReference type="EMBL" id="KAB5523703.1"/>
    </source>
</evidence>
<feature type="transmembrane region" description="Helical" evidence="1">
    <location>
        <begin position="148"/>
        <end position="167"/>
    </location>
</feature>
<feature type="signal peptide" evidence="2">
    <location>
        <begin position="1"/>
        <end position="28"/>
    </location>
</feature>